<dbReference type="Pfam" id="PF13561">
    <property type="entry name" value="adh_short_C2"/>
    <property type="match status" value="1"/>
</dbReference>
<evidence type="ECO:0000313" key="3">
    <source>
        <dbReference type="EMBL" id="NKE04166.1"/>
    </source>
</evidence>
<dbReference type="FunFam" id="3.40.50.720:FF:000084">
    <property type="entry name" value="Short-chain dehydrogenase reductase"/>
    <property type="match status" value="1"/>
</dbReference>
<dbReference type="SUPFAM" id="SSF51735">
    <property type="entry name" value="NAD(P)-binding Rossmann-fold domains"/>
    <property type="match status" value="1"/>
</dbReference>
<name>A0A846TQK4_9BACI</name>
<dbReference type="AlphaFoldDB" id="A0A846TQK4"/>
<dbReference type="InterPro" id="IPR002347">
    <property type="entry name" value="SDR_fam"/>
</dbReference>
<keyword evidence="2" id="KW-0560">Oxidoreductase</keyword>
<protein>
    <submittedName>
        <fullName evidence="3">SDR family oxidoreductase</fullName>
    </submittedName>
</protein>
<comment type="caution">
    <text evidence="3">The sequence shown here is derived from an EMBL/GenBank/DDBJ whole genome shotgun (WGS) entry which is preliminary data.</text>
</comment>
<dbReference type="Proteomes" id="UP000587942">
    <property type="component" value="Unassembled WGS sequence"/>
</dbReference>
<dbReference type="InterPro" id="IPR036291">
    <property type="entry name" value="NAD(P)-bd_dom_sf"/>
</dbReference>
<organism evidence="3 4">
    <name type="scientific">Mesobacillus selenatarsenatis</name>
    <dbReference type="NCBI Taxonomy" id="388741"/>
    <lineage>
        <taxon>Bacteria</taxon>
        <taxon>Bacillati</taxon>
        <taxon>Bacillota</taxon>
        <taxon>Bacilli</taxon>
        <taxon>Bacillales</taxon>
        <taxon>Bacillaceae</taxon>
        <taxon>Mesobacillus</taxon>
    </lineage>
</organism>
<dbReference type="PANTHER" id="PTHR42760">
    <property type="entry name" value="SHORT-CHAIN DEHYDROGENASES/REDUCTASES FAMILY MEMBER"/>
    <property type="match status" value="1"/>
</dbReference>
<dbReference type="GO" id="GO:0016616">
    <property type="term" value="F:oxidoreductase activity, acting on the CH-OH group of donors, NAD or NADP as acceptor"/>
    <property type="evidence" value="ECO:0007669"/>
    <property type="project" value="TreeGrafter"/>
</dbReference>
<proteinExistence type="inferred from homology"/>
<evidence type="ECO:0000256" key="1">
    <source>
        <dbReference type="ARBA" id="ARBA00006484"/>
    </source>
</evidence>
<dbReference type="Gene3D" id="3.40.50.720">
    <property type="entry name" value="NAD(P)-binding Rossmann-like Domain"/>
    <property type="match status" value="1"/>
</dbReference>
<dbReference type="PANTHER" id="PTHR42760:SF133">
    <property type="entry name" value="3-OXOACYL-[ACYL-CARRIER-PROTEIN] REDUCTASE"/>
    <property type="match status" value="1"/>
</dbReference>
<sequence length="271" mass="29792">MQSVNSLQSTIFTEKVVLVTGAAHGIGKGICKAFLMHGATVIGTDILDQELTEVKTEFNEWLMLNKKDKTFDTYTCDLTEAKSVKELVEYIIQKYKKIDVLVNNAGGVCGQIHQPVEEVTPEQWRKIFAVNLDAAFYTTKEVAPYMKKQNYGRIVNISSGAGRSTSLTGIQAYASAKAGQIGFTRQMAQELGPYGITVNNVAPGFVISNPSTKKQWERMTMEEQANLVKSISVKRLGEPEDIAHPVLFFASDFASYVSGQTISADGGQQLF</sequence>
<dbReference type="PRINTS" id="PR00081">
    <property type="entry name" value="GDHRDH"/>
</dbReference>
<dbReference type="PRINTS" id="PR00080">
    <property type="entry name" value="SDRFAMILY"/>
</dbReference>
<evidence type="ECO:0000256" key="2">
    <source>
        <dbReference type="ARBA" id="ARBA00023002"/>
    </source>
</evidence>
<evidence type="ECO:0000313" key="4">
    <source>
        <dbReference type="Proteomes" id="UP000587942"/>
    </source>
</evidence>
<gene>
    <name evidence="3" type="ORF">GWK17_01540</name>
</gene>
<dbReference type="EMBL" id="JAAVUM010000001">
    <property type="protein sequence ID" value="NKE04166.1"/>
    <property type="molecule type" value="Genomic_DNA"/>
</dbReference>
<reference evidence="3 4" key="1">
    <citation type="submission" date="2020-03" db="EMBL/GenBank/DDBJ databases">
        <authorList>
            <person name="Sun Q."/>
        </authorList>
    </citation>
    <scope>NUCLEOTIDE SEQUENCE [LARGE SCALE GENOMIC DNA]</scope>
    <source>
        <strain evidence="3 4">KACC 21451</strain>
    </source>
</reference>
<dbReference type="CDD" id="cd05233">
    <property type="entry name" value="SDR_c"/>
    <property type="match status" value="1"/>
</dbReference>
<dbReference type="GO" id="GO:0008206">
    <property type="term" value="P:bile acid metabolic process"/>
    <property type="evidence" value="ECO:0007669"/>
    <property type="project" value="UniProtKB-ARBA"/>
</dbReference>
<dbReference type="NCBIfam" id="NF005559">
    <property type="entry name" value="PRK07231.1"/>
    <property type="match status" value="1"/>
</dbReference>
<comment type="similarity">
    <text evidence="1">Belongs to the short-chain dehydrogenases/reductases (SDR) family.</text>
</comment>
<accession>A0A846TQK4</accession>